<dbReference type="AlphaFoldDB" id="A0AAD3XU50"/>
<keyword evidence="2" id="KW-1185">Reference proteome</keyword>
<sequence length="99" mass="10828">MPRQVARVSNVFASVRAVDAIKNNSPCTVCEIGYSVEICTHVDLFGNDIVKLGLDTKGQPLTGYDTIIQPFPTLTQHHESCSCCHQYAAAISCDQEGWI</sequence>
<evidence type="ECO:0000313" key="2">
    <source>
        <dbReference type="Proteomes" id="UP001279734"/>
    </source>
</evidence>
<dbReference type="EMBL" id="BSYO01000018">
    <property type="protein sequence ID" value="GMH17607.1"/>
    <property type="molecule type" value="Genomic_DNA"/>
</dbReference>
<gene>
    <name evidence="1" type="ORF">Nepgr_019448</name>
</gene>
<name>A0AAD3XU50_NEPGR</name>
<accession>A0AAD3XU50</accession>
<proteinExistence type="predicted"/>
<reference evidence="1" key="1">
    <citation type="submission" date="2023-05" db="EMBL/GenBank/DDBJ databases">
        <title>Nepenthes gracilis genome sequencing.</title>
        <authorList>
            <person name="Fukushima K."/>
        </authorList>
    </citation>
    <scope>NUCLEOTIDE SEQUENCE</scope>
    <source>
        <strain evidence="1">SING2019-196</strain>
    </source>
</reference>
<organism evidence="1 2">
    <name type="scientific">Nepenthes gracilis</name>
    <name type="common">Slender pitcher plant</name>
    <dbReference type="NCBI Taxonomy" id="150966"/>
    <lineage>
        <taxon>Eukaryota</taxon>
        <taxon>Viridiplantae</taxon>
        <taxon>Streptophyta</taxon>
        <taxon>Embryophyta</taxon>
        <taxon>Tracheophyta</taxon>
        <taxon>Spermatophyta</taxon>
        <taxon>Magnoliopsida</taxon>
        <taxon>eudicotyledons</taxon>
        <taxon>Gunneridae</taxon>
        <taxon>Pentapetalae</taxon>
        <taxon>Caryophyllales</taxon>
        <taxon>Nepenthaceae</taxon>
        <taxon>Nepenthes</taxon>
    </lineage>
</organism>
<dbReference type="Proteomes" id="UP001279734">
    <property type="component" value="Unassembled WGS sequence"/>
</dbReference>
<comment type="caution">
    <text evidence="1">The sequence shown here is derived from an EMBL/GenBank/DDBJ whole genome shotgun (WGS) entry which is preliminary data.</text>
</comment>
<protein>
    <submittedName>
        <fullName evidence="1">Uncharacterized protein</fullName>
    </submittedName>
</protein>
<evidence type="ECO:0000313" key="1">
    <source>
        <dbReference type="EMBL" id="GMH17607.1"/>
    </source>
</evidence>